<name>A0A7S3N3N2_9SPIT</name>
<evidence type="ECO:0000313" key="1">
    <source>
        <dbReference type="EMBL" id="CAE0333067.1"/>
    </source>
</evidence>
<reference evidence="2" key="1">
    <citation type="submission" date="2021-01" db="EMBL/GenBank/DDBJ databases">
        <authorList>
            <person name="Corre E."/>
            <person name="Pelletier E."/>
            <person name="Niang G."/>
            <person name="Scheremetjew M."/>
            <person name="Finn R."/>
            <person name="Kale V."/>
            <person name="Holt S."/>
            <person name="Cochrane G."/>
            <person name="Meng A."/>
            <person name="Brown T."/>
            <person name="Cohen L."/>
        </authorList>
    </citation>
    <scope>NUCLEOTIDE SEQUENCE</scope>
    <source>
        <strain evidence="2">S3</strain>
    </source>
</reference>
<protein>
    <submittedName>
        <fullName evidence="2">Uncharacterized protein</fullName>
    </submittedName>
</protein>
<dbReference type="EMBL" id="HBIH01034586">
    <property type="protein sequence ID" value="CAE0333067.1"/>
    <property type="molecule type" value="Transcribed_RNA"/>
</dbReference>
<organism evidence="2">
    <name type="scientific">Strombidium inclinatum</name>
    <dbReference type="NCBI Taxonomy" id="197538"/>
    <lineage>
        <taxon>Eukaryota</taxon>
        <taxon>Sar</taxon>
        <taxon>Alveolata</taxon>
        <taxon>Ciliophora</taxon>
        <taxon>Intramacronucleata</taxon>
        <taxon>Spirotrichea</taxon>
        <taxon>Oligotrichia</taxon>
        <taxon>Strombidiidae</taxon>
        <taxon>Strombidium</taxon>
    </lineage>
</organism>
<dbReference type="AlphaFoldDB" id="A0A7S3N3N2"/>
<accession>A0A7S3N3N2</accession>
<sequence length="129" mass="13882">MKFAAAAAVATVAANQYDSMNEDELLVNLESTLSSALSSEARGDGDAAVAKTAAIKNIQKALTARILKRLDDGQPLVEVARKMKAIEGMQPQINDMERRLGIMQSVEPVLENAIKTLQKVVDVRGMGKK</sequence>
<proteinExistence type="predicted"/>
<evidence type="ECO:0000313" key="2">
    <source>
        <dbReference type="EMBL" id="CAE0333068.1"/>
    </source>
</evidence>
<gene>
    <name evidence="1" type="ORF">SINC0208_LOCUS13705</name>
    <name evidence="2" type="ORF">SINC0208_LOCUS13706</name>
</gene>
<dbReference type="EMBL" id="HBIH01034587">
    <property type="protein sequence ID" value="CAE0333068.1"/>
    <property type="molecule type" value="Transcribed_RNA"/>
</dbReference>